<organism evidence="2 3">
    <name type="scientific">Lithocarpus litseifolius</name>
    <dbReference type="NCBI Taxonomy" id="425828"/>
    <lineage>
        <taxon>Eukaryota</taxon>
        <taxon>Viridiplantae</taxon>
        <taxon>Streptophyta</taxon>
        <taxon>Embryophyta</taxon>
        <taxon>Tracheophyta</taxon>
        <taxon>Spermatophyta</taxon>
        <taxon>Magnoliopsida</taxon>
        <taxon>eudicotyledons</taxon>
        <taxon>Gunneridae</taxon>
        <taxon>Pentapetalae</taxon>
        <taxon>rosids</taxon>
        <taxon>fabids</taxon>
        <taxon>Fagales</taxon>
        <taxon>Fagaceae</taxon>
        <taxon>Lithocarpus</taxon>
    </lineage>
</organism>
<dbReference type="AlphaFoldDB" id="A0AAW2DD76"/>
<accession>A0AAW2DD76</accession>
<protein>
    <submittedName>
        <fullName evidence="2">Uncharacterized protein</fullName>
    </submittedName>
</protein>
<name>A0AAW2DD76_9ROSI</name>
<dbReference type="Proteomes" id="UP001459277">
    <property type="component" value="Unassembled WGS sequence"/>
</dbReference>
<comment type="caution">
    <text evidence="2">The sequence shown here is derived from an EMBL/GenBank/DDBJ whole genome shotgun (WGS) entry which is preliminary data.</text>
</comment>
<evidence type="ECO:0000313" key="2">
    <source>
        <dbReference type="EMBL" id="KAL0007583.1"/>
    </source>
</evidence>
<proteinExistence type="predicted"/>
<sequence>MGLPSKRSKKAQDIDSDFEDFDDFDEDVDNGNLTLGHGEEEADYEDEEGVANNGDEEMEQLEE</sequence>
<feature type="compositionally biased region" description="Acidic residues" evidence="1">
    <location>
        <begin position="40"/>
        <end position="63"/>
    </location>
</feature>
<feature type="region of interest" description="Disordered" evidence="1">
    <location>
        <begin position="1"/>
        <end position="63"/>
    </location>
</feature>
<keyword evidence="3" id="KW-1185">Reference proteome</keyword>
<reference evidence="2 3" key="1">
    <citation type="submission" date="2024-01" db="EMBL/GenBank/DDBJ databases">
        <title>A telomere-to-telomere, gap-free genome of sweet tea (Lithocarpus litseifolius).</title>
        <authorList>
            <person name="Zhou J."/>
        </authorList>
    </citation>
    <scope>NUCLEOTIDE SEQUENCE [LARGE SCALE GENOMIC DNA]</scope>
    <source>
        <strain evidence="2">Zhou-2022a</strain>
        <tissue evidence="2">Leaf</tissue>
    </source>
</reference>
<feature type="compositionally biased region" description="Acidic residues" evidence="1">
    <location>
        <begin position="14"/>
        <end position="29"/>
    </location>
</feature>
<evidence type="ECO:0000256" key="1">
    <source>
        <dbReference type="SAM" id="MobiDB-lite"/>
    </source>
</evidence>
<evidence type="ECO:0000313" key="3">
    <source>
        <dbReference type="Proteomes" id="UP001459277"/>
    </source>
</evidence>
<gene>
    <name evidence="2" type="ORF">SO802_009085</name>
</gene>
<dbReference type="EMBL" id="JAZDWU010000003">
    <property type="protein sequence ID" value="KAL0007583.1"/>
    <property type="molecule type" value="Genomic_DNA"/>
</dbReference>